<dbReference type="PANTHER" id="PTHR15696:SF0">
    <property type="entry name" value="TELOMERASE-BINDING PROTEIN EST1A"/>
    <property type="match status" value="1"/>
</dbReference>
<dbReference type="InterPro" id="IPR011990">
    <property type="entry name" value="TPR-like_helical_dom_sf"/>
</dbReference>
<dbReference type="EMBL" id="LGAV01000002">
    <property type="protein sequence ID" value="KOS15791.1"/>
    <property type="molecule type" value="Genomic_DNA"/>
</dbReference>
<organism evidence="1 2">
    <name type="scientific">Malassezia pachydermatis</name>
    <dbReference type="NCBI Taxonomy" id="77020"/>
    <lineage>
        <taxon>Eukaryota</taxon>
        <taxon>Fungi</taxon>
        <taxon>Dikarya</taxon>
        <taxon>Basidiomycota</taxon>
        <taxon>Ustilaginomycotina</taxon>
        <taxon>Malasseziomycetes</taxon>
        <taxon>Malasseziales</taxon>
        <taxon>Malasseziaceae</taxon>
        <taxon>Malassezia</taxon>
    </lineage>
</organism>
<keyword evidence="2" id="KW-1185">Reference proteome</keyword>
<dbReference type="AlphaFoldDB" id="A0A0M8MXY0"/>
<dbReference type="GO" id="GO:0070034">
    <property type="term" value="F:telomerase RNA binding"/>
    <property type="evidence" value="ECO:0007669"/>
    <property type="project" value="TreeGrafter"/>
</dbReference>
<dbReference type="VEuPathDB" id="FungiDB:Malapachy_2349"/>
<dbReference type="Gene3D" id="1.25.40.10">
    <property type="entry name" value="Tetratricopeptide repeat domain"/>
    <property type="match status" value="1"/>
</dbReference>
<dbReference type="InterPro" id="IPR045153">
    <property type="entry name" value="Est1/Ebs1-like"/>
</dbReference>
<sequence length="609" mass="68044">MNSMSGVDMLREAASPFSSMSTSESGHRAQVAQMVDTCLTHMNDCERRMDEPLDSVSAVVELYQVQRSYVQVCVSLVELLQCELRQAQAQSRKLPEMHSILTRCYIHGIHMPVEKLLHILSEAPHGTPAANYPAEQGVLEWASYIIQGDFLERMLTDTYAICSYLYERAIEWRVRRACVEWLGEVARRMLTYLHTLQHLKLPRYFLADESDSWLTVASRWYGMAASETPDKGRLYAALGDLSISAPLLSLYLYAKCLQVVQPCLAARESMLECVSRSAQLAQNVSSPCSHDLFVKLIGSLLQPDADLSEFGVRLEKLRDSLQIAPCPLLETEWAEMAMCSTAALLEFMREEAWIPGHQLMAYHIPSDARPFGTASSAVVASFTQRSASYVPEPPSPARFLTAAREEGLPLRITNALAMILVLLSSGLYHLQYALSDPASHINSPGMYITIMLGFLQVLSLRQSVEPVALVCRVIRKFLPWDRLAVYAHGDVFGTGSADAETLLDWARMDLPEDWCLRGVSWNACTPPCTRSVPPEESSAFAFPSETSMLSDLGAISRHFASLTTRAYRAAYVHDPDLQRLLRARHARTAVLYACLESQFGLHKDNALHE</sequence>
<evidence type="ECO:0000313" key="2">
    <source>
        <dbReference type="Proteomes" id="UP000037751"/>
    </source>
</evidence>
<dbReference type="GeneID" id="28728716"/>
<dbReference type="SUPFAM" id="SSF48452">
    <property type="entry name" value="TPR-like"/>
    <property type="match status" value="1"/>
</dbReference>
<dbReference type="STRING" id="77020.A0A0M8MXY0"/>
<dbReference type="GO" id="GO:0005697">
    <property type="term" value="C:telomerase holoenzyme complex"/>
    <property type="evidence" value="ECO:0007669"/>
    <property type="project" value="TreeGrafter"/>
</dbReference>
<evidence type="ECO:0000313" key="1">
    <source>
        <dbReference type="EMBL" id="KOS15791.1"/>
    </source>
</evidence>
<comment type="caution">
    <text evidence="1">The sequence shown here is derived from an EMBL/GenBank/DDBJ whole genome shotgun (WGS) entry which is preliminary data.</text>
</comment>
<dbReference type="GO" id="GO:0000184">
    <property type="term" value="P:nuclear-transcribed mRNA catabolic process, nonsense-mediated decay"/>
    <property type="evidence" value="ECO:0007669"/>
    <property type="project" value="TreeGrafter"/>
</dbReference>
<proteinExistence type="predicted"/>
<protein>
    <submittedName>
        <fullName evidence="1">Uncharacterized protein</fullName>
    </submittedName>
</protein>
<name>A0A0M8MXY0_9BASI</name>
<dbReference type="OrthoDB" id="2017974at2759"/>
<dbReference type="PANTHER" id="PTHR15696">
    <property type="entry name" value="SMG-7 SUPPRESSOR WITH MORPHOLOGICAL EFFECT ON GENITALIA PROTEIN 7"/>
    <property type="match status" value="1"/>
</dbReference>
<gene>
    <name evidence="1" type="ORF">Malapachy_2349</name>
</gene>
<reference evidence="1 2" key="1">
    <citation type="submission" date="2015-07" db="EMBL/GenBank/DDBJ databases">
        <title>Draft Genome Sequence of Malassezia furfur CBS1878 and Malassezia pachydermatis CBS1879.</title>
        <authorList>
            <person name="Triana S."/>
            <person name="Ohm R."/>
            <person name="Gonzalez A."/>
            <person name="DeCock H."/>
            <person name="Restrepo S."/>
            <person name="Celis A."/>
        </authorList>
    </citation>
    <scope>NUCLEOTIDE SEQUENCE [LARGE SCALE GENOMIC DNA]</scope>
    <source>
        <strain evidence="1 2">CBS 1879</strain>
    </source>
</reference>
<dbReference type="Proteomes" id="UP000037751">
    <property type="component" value="Unassembled WGS sequence"/>
</dbReference>
<accession>A0A0M8MXY0</accession>
<dbReference type="GO" id="GO:0042162">
    <property type="term" value="F:telomeric DNA binding"/>
    <property type="evidence" value="ECO:0007669"/>
    <property type="project" value="TreeGrafter"/>
</dbReference>
<dbReference type="RefSeq" id="XP_017993423.1">
    <property type="nucleotide sequence ID" value="XM_018136841.1"/>
</dbReference>